<dbReference type="InterPro" id="IPR029058">
    <property type="entry name" value="AB_hydrolase_fold"/>
</dbReference>
<protein>
    <submittedName>
        <fullName evidence="2">COG3129-like protein</fullName>
    </submittedName>
</protein>
<feature type="domain" description="Serine hydrolase" evidence="1">
    <location>
        <begin position="169"/>
        <end position="216"/>
    </location>
</feature>
<dbReference type="InterPro" id="IPR005645">
    <property type="entry name" value="FSH-like_dom"/>
</dbReference>
<organism evidence="2">
    <name type="scientific">Karenia brevis</name>
    <name type="common">Red tide dinoflagellate</name>
    <name type="synonym">Gymnodinium breve</name>
    <dbReference type="NCBI Taxonomy" id="156230"/>
    <lineage>
        <taxon>Eukaryota</taxon>
        <taxon>Sar</taxon>
        <taxon>Alveolata</taxon>
        <taxon>Dinophyceae</taxon>
        <taxon>Gymnodiniales</taxon>
        <taxon>Kareniaceae</taxon>
        <taxon>Karenia</taxon>
    </lineage>
</organism>
<dbReference type="EMBL" id="EF540332">
    <property type="protein sequence ID" value="ABV49400.1"/>
    <property type="molecule type" value="mRNA"/>
</dbReference>
<dbReference type="AlphaFoldDB" id="A9LFI9"/>
<sequence length="246" mass="26938">MYTTSVILVHLACMDNGQRVQHYTKLGRKNRASKKTLFQATHSPISQSILELHQINKRRIYKVFKSLKAVTNVMLALNPTVAFNLFSVAGGPVVSSTILCDPNSFGLSEPLRLKHHSPECSKKTHIAGIFANQFSVDAQSDGASRQSLFGQGPLLHGGRGGSNGQLPELSILCLHGMSQDGAALRKMSHKIREHVRQRARFTFLDGPFAVPSYADATVLGASWWLPTTSSLSVGGTWCRDCIDHDL</sequence>
<evidence type="ECO:0000313" key="2">
    <source>
        <dbReference type="EMBL" id="ABV49400.1"/>
    </source>
</evidence>
<reference evidence="2" key="1">
    <citation type="journal article" date="2007" name="BMC Evol. Biol.">
        <title>Horizontal gene transfer in chromalveolates.</title>
        <authorList>
            <person name="Nosenko T."/>
            <person name="Bhattacharya D."/>
        </authorList>
    </citation>
    <scope>NUCLEOTIDE SEQUENCE</scope>
    <source>
        <strain evidence="2">Wilson</strain>
    </source>
</reference>
<name>A9LFI9_KARBR</name>
<dbReference type="Pfam" id="PF03959">
    <property type="entry name" value="FSH1"/>
    <property type="match status" value="1"/>
</dbReference>
<feature type="non-terminal residue" evidence="2">
    <location>
        <position position="246"/>
    </location>
</feature>
<proteinExistence type="evidence at transcript level"/>
<evidence type="ECO:0000259" key="1">
    <source>
        <dbReference type="Pfam" id="PF03959"/>
    </source>
</evidence>
<accession>A9LFI9</accession>
<dbReference type="Gene3D" id="3.40.50.1820">
    <property type="entry name" value="alpha/beta hydrolase"/>
    <property type="match status" value="1"/>
</dbReference>